<dbReference type="InterPro" id="IPR000504">
    <property type="entry name" value="RRM_dom"/>
</dbReference>
<feature type="compositionally biased region" description="Gly residues" evidence="3">
    <location>
        <begin position="178"/>
        <end position="189"/>
    </location>
</feature>
<protein>
    <submittedName>
        <fullName evidence="5">RNA-binding protein cabeza</fullName>
    </submittedName>
</protein>
<dbReference type="InterPro" id="IPR012677">
    <property type="entry name" value="Nucleotide-bd_a/b_plait_sf"/>
</dbReference>
<gene>
    <name evidence="5" type="ORF">COCNU_11G005780</name>
</gene>
<name>A0A8K0INY9_COCNU</name>
<evidence type="ECO:0000256" key="3">
    <source>
        <dbReference type="SAM" id="MobiDB-lite"/>
    </source>
</evidence>
<dbReference type="GO" id="GO:0005634">
    <property type="term" value="C:nucleus"/>
    <property type="evidence" value="ECO:0007669"/>
    <property type="project" value="UniProtKB-SubCell"/>
</dbReference>
<dbReference type="AlphaFoldDB" id="A0A8K0INY9"/>
<comment type="similarity">
    <text evidence="1">Belongs to the RRM CPSF6/7 family.</text>
</comment>
<dbReference type="Proteomes" id="UP000797356">
    <property type="component" value="Chromosome 11"/>
</dbReference>
<feature type="region of interest" description="Disordered" evidence="3">
    <location>
        <begin position="434"/>
        <end position="594"/>
    </location>
</feature>
<reference evidence="5" key="1">
    <citation type="journal article" date="2017" name="Gigascience">
        <title>The genome draft of coconut (Cocos nucifera).</title>
        <authorList>
            <person name="Xiao Y."/>
            <person name="Xu P."/>
            <person name="Fan H."/>
            <person name="Baudouin L."/>
            <person name="Xia W."/>
            <person name="Bocs S."/>
            <person name="Xu J."/>
            <person name="Li Q."/>
            <person name="Guo A."/>
            <person name="Zhou L."/>
            <person name="Li J."/>
            <person name="Wu Y."/>
            <person name="Ma Z."/>
            <person name="Armero A."/>
            <person name="Issali A.E."/>
            <person name="Liu N."/>
            <person name="Peng M."/>
            <person name="Yang Y."/>
        </authorList>
    </citation>
    <scope>NUCLEOTIDE SEQUENCE</scope>
    <source>
        <tissue evidence="5">Spear leaf of Hainan Tall coconut</tissue>
    </source>
</reference>
<dbReference type="PROSITE" id="PS50102">
    <property type="entry name" value="RRM"/>
    <property type="match status" value="1"/>
</dbReference>
<dbReference type="CDD" id="cd12372">
    <property type="entry name" value="RRM_CFIm68_CFIm59"/>
    <property type="match status" value="1"/>
</dbReference>
<dbReference type="GO" id="GO:0003723">
    <property type="term" value="F:RNA binding"/>
    <property type="evidence" value="ECO:0007669"/>
    <property type="project" value="UniProtKB-UniRule"/>
</dbReference>
<dbReference type="PANTHER" id="PTHR23204">
    <property type="entry name" value="CLEAVAGE AND POLYADENYLATION SPECIFIC FACTOR"/>
    <property type="match status" value="1"/>
</dbReference>
<feature type="domain" description="RRM" evidence="4">
    <location>
        <begin position="195"/>
        <end position="273"/>
    </location>
</feature>
<evidence type="ECO:0000259" key="4">
    <source>
        <dbReference type="PROSITE" id="PS50102"/>
    </source>
</evidence>
<organism evidence="5 6">
    <name type="scientific">Cocos nucifera</name>
    <name type="common">Coconut palm</name>
    <dbReference type="NCBI Taxonomy" id="13894"/>
    <lineage>
        <taxon>Eukaryota</taxon>
        <taxon>Viridiplantae</taxon>
        <taxon>Streptophyta</taxon>
        <taxon>Embryophyta</taxon>
        <taxon>Tracheophyta</taxon>
        <taxon>Spermatophyta</taxon>
        <taxon>Magnoliopsida</taxon>
        <taxon>Liliopsida</taxon>
        <taxon>Arecaceae</taxon>
        <taxon>Arecoideae</taxon>
        <taxon>Cocoseae</taxon>
        <taxon>Attaleinae</taxon>
        <taxon>Cocos</taxon>
    </lineage>
</organism>
<dbReference type="InterPro" id="IPR034772">
    <property type="entry name" value="CPSF6/7"/>
</dbReference>
<dbReference type="OrthoDB" id="439808at2759"/>
<dbReference type="GO" id="GO:0006397">
    <property type="term" value="P:mRNA processing"/>
    <property type="evidence" value="ECO:0007669"/>
    <property type="project" value="UniProtKB-KW"/>
</dbReference>
<keyword evidence="2" id="KW-0694">RNA-binding</keyword>
<comment type="caution">
    <text evidence="5">The sequence shown here is derived from an EMBL/GenBank/DDBJ whole genome shotgun (WGS) entry which is preliminary data.</text>
</comment>
<reference evidence="5" key="2">
    <citation type="submission" date="2019-07" db="EMBL/GenBank/DDBJ databases">
        <authorList>
            <person name="Yang Y."/>
            <person name="Bocs S."/>
            <person name="Baudouin L."/>
        </authorList>
    </citation>
    <scope>NUCLEOTIDE SEQUENCE</scope>
    <source>
        <tissue evidence="5">Spear leaf of Hainan Tall coconut</tissue>
    </source>
</reference>
<evidence type="ECO:0000256" key="1">
    <source>
        <dbReference type="ARBA" id="ARBA00006265"/>
    </source>
</evidence>
<dbReference type="SUPFAM" id="SSF54928">
    <property type="entry name" value="RNA-binding domain, RBD"/>
    <property type="match status" value="1"/>
</dbReference>
<feature type="region of interest" description="Disordered" evidence="3">
    <location>
        <begin position="1"/>
        <end position="189"/>
    </location>
</feature>
<proteinExistence type="inferred from homology"/>
<keyword evidence="6" id="KW-1185">Reference proteome</keyword>
<evidence type="ECO:0000256" key="2">
    <source>
        <dbReference type="PROSITE-ProRule" id="PRU00176"/>
    </source>
</evidence>
<feature type="compositionally biased region" description="Basic and acidic residues" evidence="3">
    <location>
        <begin position="456"/>
        <end position="572"/>
    </location>
</feature>
<feature type="compositionally biased region" description="Basic and acidic residues" evidence="3">
    <location>
        <begin position="96"/>
        <end position="107"/>
    </location>
</feature>
<feature type="compositionally biased region" description="Basic and acidic residues" evidence="3">
    <location>
        <begin position="52"/>
        <end position="67"/>
    </location>
</feature>
<dbReference type="InterPro" id="IPR035979">
    <property type="entry name" value="RBD_domain_sf"/>
</dbReference>
<evidence type="ECO:0000313" key="5">
    <source>
        <dbReference type="EMBL" id="KAG1363751.1"/>
    </source>
</evidence>
<feature type="compositionally biased region" description="Polar residues" evidence="3">
    <location>
        <begin position="138"/>
        <end position="153"/>
    </location>
</feature>
<dbReference type="Pfam" id="PF00076">
    <property type="entry name" value="RRM_1"/>
    <property type="match status" value="1"/>
</dbReference>
<feature type="compositionally biased region" description="Acidic residues" evidence="3">
    <location>
        <begin position="22"/>
        <end position="38"/>
    </location>
</feature>
<feature type="compositionally biased region" description="Gly residues" evidence="3">
    <location>
        <begin position="300"/>
        <end position="327"/>
    </location>
</feature>
<evidence type="ECO:0000313" key="6">
    <source>
        <dbReference type="Proteomes" id="UP000797356"/>
    </source>
</evidence>
<dbReference type="Gene3D" id="3.30.70.330">
    <property type="match status" value="1"/>
</dbReference>
<sequence>MEPGGGGERGGFHHNEAISAVQDEEQFYGEDEDYDDLYNDVNVGEGFVHAVPRSDEPGGYLREDGSRSKPAPLPPLLPLSEEVPEKVQIPGIAGDPKIERLVDRSGGFHEQGFRGSGESAVAARPLAPPPGGNRPDLGQSSGRPGEIQGQSRNPGYGNEGYQRQGSGFGGEARQVGSGPVGGGSVNGGGEGAGGTTLFVGDLHWWTTDADLEAEVSKYGQLKEVKFYDEKASGKSKGFCQVDFYDPVAAAACKEGMNGHVFNGRPCVVAFASPHTVRRMGEAQHKNQQMAAQSSALPQKGRGGGGAPMGGNYGRGGGNWGRGGMGNRGPMGNMRNRMGPVGGRGIMGNGGMVAPPPPMLHPGAMLGQGFDPTGYGAAAMGRMGGAYGGFPAGPTTAPFPGLMPSFPPVVAPHVNPAFFGRGGMAAGGVGMWPDPSMGGWGGEEQSSYGDDAASDQRYGEGSHGRDRGPDRDWLGVSDRRHDKEKDMGPGQERSERRHHDGREMDREKDRDWERDRDRERERGRDKDREGGAERERERERERDRYRDDRDRHGDHYRYRDRELEHDDDWDRGRSSMQRNKSREVEHSKRRRLSPE</sequence>
<dbReference type="EMBL" id="CM017882">
    <property type="protein sequence ID" value="KAG1363751.1"/>
    <property type="molecule type" value="Genomic_DNA"/>
</dbReference>
<feature type="region of interest" description="Disordered" evidence="3">
    <location>
        <begin position="280"/>
        <end position="327"/>
    </location>
</feature>
<feature type="compositionally biased region" description="Polar residues" evidence="3">
    <location>
        <begin position="285"/>
        <end position="296"/>
    </location>
</feature>
<dbReference type="SMART" id="SM00360">
    <property type="entry name" value="RRM"/>
    <property type="match status" value="1"/>
</dbReference>
<feature type="compositionally biased region" description="Basic and acidic residues" evidence="3">
    <location>
        <begin position="579"/>
        <end position="594"/>
    </location>
</feature>
<accession>A0A8K0INY9</accession>